<dbReference type="Gene3D" id="3.40.718.10">
    <property type="entry name" value="Isopropylmalate Dehydrogenase"/>
    <property type="match status" value="1"/>
</dbReference>
<dbReference type="GO" id="GO:0046872">
    <property type="term" value="F:metal ion binding"/>
    <property type="evidence" value="ECO:0007669"/>
    <property type="project" value="UniProtKB-KW"/>
</dbReference>
<keyword evidence="3" id="KW-0520">NAD</keyword>
<comment type="caution">
    <text evidence="4">The sequence shown here is derived from an EMBL/GenBank/DDBJ whole genome shotgun (WGS) entry which is preliminary data.</text>
</comment>
<dbReference type="EMBL" id="JMCC02000009">
    <property type="protein sequence ID" value="KIG18766.1"/>
    <property type="molecule type" value="Genomic_DNA"/>
</dbReference>
<proteinExistence type="predicted"/>
<evidence type="ECO:0000313" key="5">
    <source>
        <dbReference type="Proteomes" id="UP000031599"/>
    </source>
</evidence>
<dbReference type="NCBIfam" id="TIGR00557">
    <property type="entry name" value="pdxA"/>
    <property type="match status" value="1"/>
</dbReference>
<keyword evidence="2" id="KW-0560">Oxidoreductase</keyword>
<dbReference type="GO" id="GO:0042823">
    <property type="term" value="P:pyridoxal phosphate biosynthetic process"/>
    <property type="evidence" value="ECO:0007669"/>
    <property type="project" value="TreeGrafter"/>
</dbReference>
<organism evidence="4 5">
    <name type="scientific">Enhygromyxa salina</name>
    <dbReference type="NCBI Taxonomy" id="215803"/>
    <lineage>
        <taxon>Bacteria</taxon>
        <taxon>Pseudomonadati</taxon>
        <taxon>Myxococcota</taxon>
        <taxon>Polyangia</taxon>
        <taxon>Nannocystales</taxon>
        <taxon>Nannocystaceae</taxon>
        <taxon>Enhygromyxa</taxon>
    </lineage>
</organism>
<sequence>MTQLVITQGDPAGIGPELLLRVASEGLLRERDQVVACHAQLRELAAALETSWARAGLAQLEPLLDPLGARAGARLGQFLALERGVDLVLAPTTPAEQPALVTAPIDKAVASGEGLRHPGHTEYLAERAGTREFAMLMAGSSIKVVLATIHLPLREVADRLDAPAVIRAASLLARALTQDFAVATPRVGVLGLNPHAGERGLLGDEEQRVITPAIQALRAWAKADGIPASFVGPLPADTAFHQHQVGQLDGLVAMYHDQGLGPFKLAHFHDGVNVTLGLPFVRTSPDHGTAKDIAGRGVANFTSMAAAIELARAMASGRQGSRASS</sequence>
<evidence type="ECO:0000256" key="3">
    <source>
        <dbReference type="ARBA" id="ARBA00023027"/>
    </source>
</evidence>
<dbReference type="RefSeq" id="WP_052546797.1">
    <property type="nucleotide sequence ID" value="NZ_JMCC02000009.1"/>
</dbReference>
<dbReference type="Proteomes" id="UP000031599">
    <property type="component" value="Unassembled WGS sequence"/>
</dbReference>
<evidence type="ECO:0000313" key="4">
    <source>
        <dbReference type="EMBL" id="KIG18766.1"/>
    </source>
</evidence>
<dbReference type="PANTHER" id="PTHR30004:SF5">
    <property type="entry name" value="4-HYDROXYTHREONINE-4-PHOSPHATE DEHYDROGENASE"/>
    <property type="match status" value="1"/>
</dbReference>
<accession>A0A0C2D6H8</accession>
<dbReference type="SUPFAM" id="SSF53659">
    <property type="entry name" value="Isocitrate/Isopropylmalate dehydrogenase-like"/>
    <property type="match status" value="1"/>
</dbReference>
<dbReference type="Pfam" id="PF04166">
    <property type="entry name" value="PdxA"/>
    <property type="match status" value="1"/>
</dbReference>
<dbReference type="GO" id="GO:0051287">
    <property type="term" value="F:NAD binding"/>
    <property type="evidence" value="ECO:0007669"/>
    <property type="project" value="InterPro"/>
</dbReference>
<dbReference type="GO" id="GO:0050570">
    <property type="term" value="F:4-hydroxythreonine-4-phosphate dehydrogenase activity"/>
    <property type="evidence" value="ECO:0007669"/>
    <property type="project" value="TreeGrafter"/>
</dbReference>
<evidence type="ECO:0000256" key="2">
    <source>
        <dbReference type="ARBA" id="ARBA00023002"/>
    </source>
</evidence>
<protein>
    <submittedName>
        <fullName evidence="4">4-hydroxythreonine-4-phosphate dehydrogenase</fullName>
    </submittedName>
</protein>
<dbReference type="PANTHER" id="PTHR30004">
    <property type="entry name" value="4-HYDROXYTHREONINE-4-PHOSPHATE DEHYDROGENASE"/>
    <property type="match status" value="1"/>
</dbReference>
<name>A0A0C2D6H8_9BACT</name>
<reference evidence="4 5" key="1">
    <citation type="submission" date="2014-12" db="EMBL/GenBank/DDBJ databases">
        <title>Genome assembly of Enhygromyxa salina DSM 15201.</title>
        <authorList>
            <person name="Sharma G."/>
            <person name="Subramanian S."/>
        </authorList>
    </citation>
    <scope>NUCLEOTIDE SEQUENCE [LARGE SCALE GENOMIC DNA]</scope>
    <source>
        <strain evidence="4 5">DSM 15201</strain>
    </source>
</reference>
<dbReference type="GO" id="GO:0008615">
    <property type="term" value="P:pyridoxine biosynthetic process"/>
    <property type="evidence" value="ECO:0007669"/>
    <property type="project" value="TreeGrafter"/>
</dbReference>
<evidence type="ECO:0000256" key="1">
    <source>
        <dbReference type="ARBA" id="ARBA00022723"/>
    </source>
</evidence>
<dbReference type="AlphaFoldDB" id="A0A0C2D6H8"/>
<keyword evidence="1" id="KW-0479">Metal-binding</keyword>
<gene>
    <name evidence="4" type="ORF">DB30_07781</name>
</gene>
<dbReference type="InterPro" id="IPR005255">
    <property type="entry name" value="PdxA_fam"/>
</dbReference>